<name>A0ABS3WBS6_9BACL</name>
<accession>A0ABS3WBS6</accession>
<sequence>MGNQGQERNGFPFLAGEEAEHVKRIALEKKARAHSTIQSVYQLMANEFHKHIRLLPQKEKVMDKQYTLTAEQRQFGLYSYHGKTYVETFRPYVEVEGRIEQMIAVHKAHEKSYVIHTFPEQIGEQWVMTCQFEGLNKYGQPFKTIERSIIGFGATSGVDSTNPIENASTSAVGRALSHGGYGNIGGGLSSYEDIYMTDARQSAHEKLKNEGRHSDPVQGQPFGQNGTLTDEEGQPQGSEQQSHGGEQSASHGNSDRSQSQSNGSRGSSSSNNGYPTQGLTGQHEKNRQREKNKFVSRFLNSTKNWDKQDLKNKVQAVLQITSWDGKFTSFSLDQLQLLEERMGTILQAS</sequence>
<evidence type="ECO:0000313" key="2">
    <source>
        <dbReference type="EMBL" id="MBO7745772.1"/>
    </source>
</evidence>
<protein>
    <submittedName>
        <fullName evidence="2">Uncharacterized protein</fullName>
    </submittedName>
</protein>
<dbReference type="RefSeq" id="WP_208848602.1">
    <property type="nucleotide sequence ID" value="NZ_JAGGDJ010000012.1"/>
</dbReference>
<evidence type="ECO:0000256" key="1">
    <source>
        <dbReference type="SAM" id="MobiDB-lite"/>
    </source>
</evidence>
<feature type="compositionally biased region" description="Low complexity" evidence="1">
    <location>
        <begin position="234"/>
        <end position="273"/>
    </location>
</feature>
<feature type="compositionally biased region" description="Basic and acidic residues" evidence="1">
    <location>
        <begin position="203"/>
        <end position="215"/>
    </location>
</feature>
<feature type="region of interest" description="Disordered" evidence="1">
    <location>
        <begin position="203"/>
        <end position="290"/>
    </location>
</feature>
<reference evidence="2 3" key="1">
    <citation type="submission" date="2021-03" db="EMBL/GenBank/DDBJ databases">
        <title>Paenibacillus artemisicola MWE-103 whole genome sequence.</title>
        <authorList>
            <person name="Ham Y.J."/>
        </authorList>
    </citation>
    <scope>NUCLEOTIDE SEQUENCE [LARGE SCALE GENOMIC DNA]</scope>
    <source>
        <strain evidence="2 3">MWE-103</strain>
    </source>
</reference>
<dbReference type="Proteomes" id="UP000670947">
    <property type="component" value="Unassembled WGS sequence"/>
</dbReference>
<proteinExistence type="predicted"/>
<keyword evidence="3" id="KW-1185">Reference proteome</keyword>
<dbReference type="EMBL" id="JAGGDJ010000012">
    <property type="protein sequence ID" value="MBO7745772.1"/>
    <property type="molecule type" value="Genomic_DNA"/>
</dbReference>
<gene>
    <name evidence="2" type="ORF">I8J29_16310</name>
</gene>
<organism evidence="2 3">
    <name type="scientific">Paenibacillus artemisiicola</name>
    <dbReference type="NCBI Taxonomy" id="1172618"/>
    <lineage>
        <taxon>Bacteria</taxon>
        <taxon>Bacillati</taxon>
        <taxon>Bacillota</taxon>
        <taxon>Bacilli</taxon>
        <taxon>Bacillales</taxon>
        <taxon>Paenibacillaceae</taxon>
        <taxon>Paenibacillus</taxon>
    </lineage>
</organism>
<comment type="caution">
    <text evidence="2">The sequence shown here is derived from an EMBL/GenBank/DDBJ whole genome shotgun (WGS) entry which is preliminary data.</text>
</comment>
<evidence type="ECO:0000313" key="3">
    <source>
        <dbReference type="Proteomes" id="UP000670947"/>
    </source>
</evidence>